<dbReference type="Proteomes" id="UP000295703">
    <property type="component" value="Unassembled WGS sequence"/>
</dbReference>
<evidence type="ECO:0000313" key="1">
    <source>
        <dbReference type="EMBL" id="TDZ39725.1"/>
    </source>
</evidence>
<organism evidence="1 2">
    <name type="scientific">Colletotrichum trifolii</name>
    <dbReference type="NCBI Taxonomy" id="5466"/>
    <lineage>
        <taxon>Eukaryota</taxon>
        <taxon>Fungi</taxon>
        <taxon>Dikarya</taxon>
        <taxon>Ascomycota</taxon>
        <taxon>Pezizomycotina</taxon>
        <taxon>Sordariomycetes</taxon>
        <taxon>Hypocreomycetidae</taxon>
        <taxon>Glomerellales</taxon>
        <taxon>Glomerellaceae</taxon>
        <taxon>Colletotrichum</taxon>
        <taxon>Colletotrichum orbiculare species complex</taxon>
    </lineage>
</organism>
<dbReference type="AlphaFoldDB" id="A0A4R8QU94"/>
<dbReference type="EMBL" id="RYZW01000172">
    <property type="protein sequence ID" value="TDZ39725.1"/>
    <property type="molecule type" value="Genomic_DNA"/>
</dbReference>
<sequence length="101" mass="10585">MLSPTLNFGISGPRKHETTTTRGCLGALRVYSGGMLPRFPVHSVEKIGNAVILLVQAADGICSSPNVCVVTDFTGASQVFICDGPTCKRKCSPDGRVANCS</sequence>
<accession>A0A4R8QU94</accession>
<evidence type="ECO:0000313" key="2">
    <source>
        <dbReference type="Proteomes" id="UP000295703"/>
    </source>
</evidence>
<keyword evidence="2" id="KW-1185">Reference proteome</keyword>
<comment type="caution">
    <text evidence="1">The sequence shown here is derived from an EMBL/GenBank/DDBJ whole genome shotgun (WGS) entry which is preliminary data.</text>
</comment>
<proteinExistence type="predicted"/>
<gene>
    <name evidence="1" type="ORF">CTRI78_v010489</name>
</gene>
<name>A0A4R8QU94_COLTR</name>
<protein>
    <submittedName>
        <fullName evidence="1">Uncharacterized protein</fullName>
    </submittedName>
</protein>
<reference evidence="1 2" key="1">
    <citation type="submission" date="2018-12" db="EMBL/GenBank/DDBJ databases">
        <title>Genome sequence and assembly of Colletotrichum trifolii.</title>
        <authorList>
            <person name="Gan P."/>
            <person name="Shirasu K."/>
        </authorList>
    </citation>
    <scope>NUCLEOTIDE SEQUENCE [LARGE SCALE GENOMIC DNA]</scope>
    <source>
        <strain evidence="1 2">543-2</strain>
    </source>
</reference>